<reference evidence="1" key="1">
    <citation type="submission" date="2022-08" db="EMBL/GenBank/DDBJ databases">
        <authorList>
            <person name="Gutierrez-Valencia J."/>
        </authorList>
    </citation>
    <scope>NUCLEOTIDE SEQUENCE</scope>
</reference>
<accession>A0AAV0PM22</accession>
<dbReference type="InterPro" id="IPR036047">
    <property type="entry name" value="F-box-like_dom_sf"/>
</dbReference>
<dbReference type="SUPFAM" id="SSF81383">
    <property type="entry name" value="F-box domain"/>
    <property type="match status" value="1"/>
</dbReference>
<evidence type="ECO:0008006" key="3">
    <source>
        <dbReference type="Google" id="ProtNLM"/>
    </source>
</evidence>
<evidence type="ECO:0000313" key="2">
    <source>
        <dbReference type="Proteomes" id="UP001154282"/>
    </source>
</evidence>
<name>A0AAV0PM22_9ROSI</name>
<dbReference type="Gene3D" id="3.40.1000.30">
    <property type="match status" value="1"/>
</dbReference>
<dbReference type="EMBL" id="CAMGYJ010000009">
    <property type="protein sequence ID" value="CAI0471306.1"/>
    <property type="molecule type" value="Genomic_DNA"/>
</dbReference>
<dbReference type="AlphaFoldDB" id="A0AAV0PM22"/>
<dbReference type="PANTHER" id="PTHR47602">
    <property type="entry name" value="F-BOX PROTEIN SKIP22"/>
    <property type="match status" value="1"/>
</dbReference>
<comment type="caution">
    <text evidence="1">The sequence shown here is derived from an EMBL/GenBank/DDBJ whole genome shotgun (WGS) entry which is preliminary data.</text>
</comment>
<protein>
    <recommendedName>
        <fullName evidence="3">F-box domain-containing protein</fullName>
    </recommendedName>
</protein>
<dbReference type="PANTHER" id="PTHR47602:SF2">
    <property type="entry name" value="F-BOX PROTEIN SKIP22"/>
    <property type="match status" value="1"/>
</dbReference>
<organism evidence="1 2">
    <name type="scientific">Linum tenue</name>
    <dbReference type="NCBI Taxonomy" id="586396"/>
    <lineage>
        <taxon>Eukaryota</taxon>
        <taxon>Viridiplantae</taxon>
        <taxon>Streptophyta</taxon>
        <taxon>Embryophyta</taxon>
        <taxon>Tracheophyta</taxon>
        <taxon>Spermatophyta</taxon>
        <taxon>Magnoliopsida</taxon>
        <taxon>eudicotyledons</taxon>
        <taxon>Gunneridae</taxon>
        <taxon>Pentapetalae</taxon>
        <taxon>rosids</taxon>
        <taxon>fabids</taxon>
        <taxon>Malpighiales</taxon>
        <taxon>Linaceae</taxon>
        <taxon>Linum</taxon>
    </lineage>
</organism>
<proteinExistence type="predicted"/>
<dbReference type="Proteomes" id="UP001154282">
    <property type="component" value="Unassembled WGS sequence"/>
</dbReference>
<gene>
    <name evidence="1" type="ORF">LITE_LOCUS38857</name>
</gene>
<evidence type="ECO:0000313" key="1">
    <source>
        <dbReference type="EMBL" id="CAI0471306.1"/>
    </source>
</evidence>
<keyword evidence="2" id="KW-1185">Reference proteome</keyword>
<sequence>MDMEVWLKSSVSMAQQLLVSEIHATFIESGFMGYTETPIDDKSDSCHCCTSSYYYTLPALVANNNDGTQPPPPPPPLVQVEFQASGNLLTACGHLVRKDSNMHSLCLDKSGELAAAINRGDLSELRRKIKDGMCFPLLINISEEAGLTGPSSLSTLPDELKIVIMTMVPGTTLAVMECVCGSLRSLSSSRDYQLWATKFRQEFGDREVPFRPFEAPNWNWKERFIYIARDRKRRRDDEMSRMGEVRRRFLALRMRRPSN</sequence>